<dbReference type="STRING" id="537007.BLAHAN_05388"/>
<name>C9L7L8_BLAHA</name>
<organism evidence="1 2">
    <name type="scientific">Blautia hansenii DSM 20583</name>
    <dbReference type="NCBI Taxonomy" id="537007"/>
    <lineage>
        <taxon>Bacteria</taxon>
        <taxon>Bacillati</taxon>
        <taxon>Bacillota</taxon>
        <taxon>Clostridia</taxon>
        <taxon>Lachnospirales</taxon>
        <taxon>Lachnospiraceae</taxon>
        <taxon>Blautia</taxon>
    </lineage>
</organism>
<gene>
    <name evidence="1" type="ORF">BLAHAN_05388</name>
</gene>
<dbReference type="EMBL" id="ABYU02000016">
    <property type="protein sequence ID" value="EEX21763.1"/>
    <property type="molecule type" value="Genomic_DNA"/>
</dbReference>
<dbReference type="RefSeq" id="WP_003020436.1">
    <property type="nucleotide sequence ID" value="NZ_CP022413.2"/>
</dbReference>
<comment type="caution">
    <text evidence="1">The sequence shown here is derived from an EMBL/GenBank/DDBJ whole genome shotgun (WGS) entry which is preliminary data.</text>
</comment>
<sequence>MDKNAIIVNNLKEFTEVLNNQIDLLYENLPTSKEECIQKNCTALAYQKVLWTLEKILQGKKYNEDI</sequence>
<dbReference type="AlphaFoldDB" id="C9L7L8"/>
<proteinExistence type="predicted"/>
<reference evidence="1" key="1">
    <citation type="submission" date="2009-09" db="EMBL/GenBank/DDBJ databases">
        <authorList>
            <person name="Weinstock G."/>
            <person name="Sodergren E."/>
            <person name="Clifton S."/>
            <person name="Fulton L."/>
            <person name="Fulton B."/>
            <person name="Courtney L."/>
            <person name="Fronick C."/>
            <person name="Harrison M."/>
            <person name="Strong C."/>
            <person name="Farmer C."/>
            <person name="Delahaunty K."/>
            <person name="Markovic C."/>
            <person name="Hall O."/>
            <person name="Minx P."/>
            <person name="Tomlinson C."/>
            <person name="Mitreva M."/>
            <person name="Nelson J."/>
            <person name="Hou S."/>
            <person name="Wollam A."/>
            <person name="Pepin K.H."/>
            <person name="Johnson M."/>
            <person name="Bhonagiri V."/>
            <person name="Nash W.E."/>
            <person name="Warren W."/>
            <person name="Chinwalla A."/>
            <person name="Mardis E.R."/>
            <person name="Wilson R.K."/>
        </authorList>
    </citation>
    <scope>NUCLEOTIDE SEQUENCE [LARGE SCALE GENOMIC DNA]</scope>
    <source>
        <strain evidence="1">DSM 20583</strain>
    </source>
</reference>
<dbReference type="HOGENOM" id="CLU_2822494_0_0_9"/>
<accession>C9L7L8</accession>
<keyword evidence="2" id="KW-1185">Reference proteome</keyword>
<evidence type="ECO:0000313" key="1">
    <source>
        <dbReference type="EMBL" id="EEX21763.1"/>
    </source>
</evidence>
<dbReference type="KEGG" id="bhan:CGC63_09715"/>
<protein>
    <submittedName>
        <fullName evidence="1">Uncharacterized protein</fullName>
    </submittedName>
</protein>
<dbReference type="Proteomes" id="UP000003755">
    <property type="component" value="Unassembled WGS sequence"/>
</dbReference>
<evidence type="ECO:0000313" key="2">
    <source>
        <dbReference type="Proteomes" id="UP000003755"/>
    </source>
</evidence>